<comment type="caution">
    <text evidence="2">The sequence shown here is derived from an EMBL/GenBank/DDBJ whole genome shotgun (WGS) entry which is preliminary data.</text>
</comment>
<proteinExistence type="predicted"/>
<protein>
    <submittedName>
        <fullName evidence="2">Uncharacterized protein</fullName>
    </submittedName>
</protein>
<sequence length="142" mass="14838">MRKMKMRKGFTLMELLIVIGIIAILAAIVIIAINPARQLANSRNAQRWSNVNTILNAVHQRAIDNSGTITPAPAATAVCPITQVIGTGAGEYDLASYVSAYLAVVPTDPTAGQSYTICISAADNRVTIGASGEIGAVISATR</sequence>
<feature type="transmembrane region" description="Helical" evidence="1">
    <location>
        <begin position="12"/>
        <end position="33"/>
    </location>
</feature>
<organism evidence="2 3">
    <name type="scientific">Candidatus Berkelbacteria bacterium Athens1014_28</name>
    <dbReference type="NCBI Taxonomy" id="2017145"/>
    <lineage>
        <taxon>Bacteria</taxon>
        <taxon>Candidatus Berkelbacteria</taxon>
    </lineage>
</organism>
<dbReference type="PANTHER" id="PTHR30093">
    <property type="entry name" value="GENERAL SECRETION PATHWAY PROTEIN G"/>
    <property type="match status" value="1"/>
</dbReference>
<evidence type="ECO:0000313" key="2">
    <source>
        <dbReference type="EMBL" id="TSC94696.1"/>
    </source>
</evidence>
<dbReference type="NCBIfam" id="TIGR02532">
    <property type="entry name" value="IV_pilin_GFxxxE"/>
    <property type="match status" value="1"/>
</dbReference>
<reference evidence="2 3" key="1">
    <citation type="submission" date="2017-07" db="EMBL/GenBank/DDBJ databases">
        <title>Mechanisms for carbon and nitrogen cycling indicate functional differentiation within the Candidate Phyla Radiation.</title>
        <authorList>
            <person name="Danczak R.E."/>
            <person name="Johnston M.D."/>
            <person name="Kenah C."/>
            <person name="Slattery M."/>
            <person name="Wrighton K.C."/>
            <person name="Wilkins M.J."/>
        </authorList>
    </citation>
    <scope>NUCLEOTIDE SEQUENCE [LARGE SCALE GENOMIC DNA]</scope>
    <source>
        <strain evidence="2">Athens1014_28</strain>
    </source>
</reference>
<dbReference type="InterPro" id="IPR012902">
    <property type="entry name" value="N_methyl_site"/>
</dbReference>
<accession>A0A554LPA5</accession>
<dbReference type="Pfam" id="PF07963">
    <property type="entry name" value="N_methyl"/>
    <property type="match status" value="1"/>
</dbReference>
<dbReference type="SUPFAM" id="SSF54523">
    <property type="entry name" value="Pili subunits"/>
    <property type="match status" value="1"/>
</dbReference>
<keyword evidence="1" id="KW-1133">Transmembrane helix</keyword>
<evidence type="ECO:0000256" key="1">
    <source>
        <dbReference type="SAM" id="Phobius"/>
    </source>
</evidence>
<evidence type="ECO:0000313" key="3">
    <source>
        <dbReference type="Proteomes" id="UP000316495"/>
    </source>
</evidence>
<dbReference type="InterPro" id="IPR045584">
    <property type="entry name" value="Pilin-like"/>
</dbReference>
<keyword evidence="1" id="KW-0472">Membrane</keyword>
<keyword evidence="1" id="KW-0812">Transmembrane</keyword>
<dbReference type="Gene3D" id="3.30.700.10">
    <property type="entry name" value="Glycoprotein, Type 4 Pilin"/>
    <property type="match status" value="1"/>
</dbReference>
<dbReference type="Proteomes" id="UP000316495">
    <property type="component" value="Unassembled WGS sequence"/>
</dbReference>
<name>A0A554LPA5_9BACT</name>
<gene>
    <name evidence="2" type="ORF">Athens101428_211</name>
</gene>
<dbReference type="AlphaFoldDB" id="A0A554LPA5"/>
<dbReference type="EMBL" id="VMGN01000008">
    <property type="protein sequence ID" value="TSC94696.1"/>
    <property type="molecule type" value="Genomic_DNA"/>
</dbReference>